<evidence type="ECO:0000313" key="1">
    <source>
        <dbReference type="EMBL" id="MFD1166245.1"/>
    </source>
</evidence>
<accession>A0ABW3RLZ5</accession>
<comment type="caution">
    <text evidence="1">The sequence shown here is derived from an EMBL/GenBank/DDBJ whole genome shotgun (WGS) entry which is preliminary data.</text>
</comment>
<proteinExistence type="predicted"/>
<dbReference type="EMBL" id="JBHTKY010000016">
    <property type="protein sequence ID" value="MFD1166245.1"/>
    <property type="molecule type" value="Genomic_DNA"/>
</dbReference>
<dbReference type="RefSeq" id="WP_138092973.1">
    <property type="nucleotide sequence ID" value="NZ_JALXMZ010000002.1"/>
</dbReference>
<evidence type="ECO:0000313" key="2">
    <source>
        <dbReference type="Proteomes" id="UP001597205"/>
    </source>
</evidence>
<keyword evidence="2" id="KW-1185">Reference proteome</keyword>
<reference evidence="2" key="1">
    <citation type="journal article" date="2019" name="Int. J. Syst. Evol. Microbiol.">
        <title>The Global Catalogue of Microorganisms (GCM) 10K type strain sequencing project: providing services to taxonomists for standard genome sequencing and annotation.</title>
        <authorList>
            <consortium name="The Broad Institute Genomics Platform"/>
            <consortium name="The Broad Institute Genome Sequencing Center for Infectious Disease"/>
            <person name="Wu L."/>
            <person name="Ma J."/>
        </authorList>
    </citation>
    <scope>NUCLEOTIDE SEQUENCE [LARGE SCALE GENOMIC DNA]</scope>
    <source>
        <strain evidence="2">CCUG 52468</strain>
    </source>
</reference>
<gene>
    <name evidence="1" type="ORF">ACFQ2C_11565</name>
</gene>
<organism evidence="1 2">
    <name type="scientific">Sphingobacterium daejeonense</name>
    <dbReference type="NCBI Taxonomy" id="371142"/>
    <lineage>
        <taxon>Bacteria</taxon>
        <taxon>Pseudomonadati</taxon>
        <taxon>Bacteroidota</taxon>
        <taxon>Sphingobacteriia</taxon>
        <taxon>Sphingobacteriales</taxon>
        <taxon>Sphingobacteriaceae</taxon>
        <taxon>Sphingobacterium</taxon>
    </lineage>
</organism>
<dbReference type="Proteomes" id="UP001597205">
    <property type="component" value="Unassembled WGS sequence"/>
</dbReference>
<sequence>MLTNTQIEMIQKDFEKYYKSLKTKGKSLDFELFGEYATSILNFYLGSSVLTISDKPEAAKILVNLFNAGLGNVISKEDQNEIALVIQQDNTLDYSVIQPIFEL</sequence>
<protein>
    <submittedName>
        <fullName evidence="1">Uncharacterized protein</fullName>
    </submittedName>
</protein>
<name>A0ABW3RLZ5_9SPHI</name>